<reference evidence="2" key="1">
    <citation type="submission" date="2023-10" db="EMBL/GenBank/DDBJ databases">
        <authorList>
            <person name="Chen Y."/>
            <person name="Shah S."/>
            <person name="Dougan E. K."/>
            <person name="Thang M."/>
            <person name="Chan C."/>
        </authorList>
    </citation>
    <scope>NUCLEOTIDE SEQUENCE [LARGE SCALE GENOMIC DNA]</scope>
</reference>
<organism evidence="2 3">
    <name type="scientific">Prorocentrum cordatum</name>
    <dbReference type="NCBI Taxonomy" id="2364126"/>
    <lineage>
        <taxon>Eukaryota</taxon>
        <taxon>Sar</taxon>
        <taxon>Alveolata</taxon>
        <taxon>Dinophyceae</taxon>
        <taxon>Prorocentrales</taxon>
        <taxon>Prorocentraceae</taxon>
        <taxon>Prorocentrum</taxon>
    </lineage>
</organism>
<gene>
    <name evidence="2" type="ORF">PCOR1329_LOCUS14435</name>
</gene>
<name>A0ABN9QVJ4_9DINO</name>
<feature type="compositionally biased region" description="Low complexity" evidence="1">
    <location>
        <begin position="141"/>
        <end position="155"/>
    </location>
</feature>
<accession>A0ABN9QVJ4</accession>
<proteinExistence type="predicted"/>
<evidence type="ECO:0000313" key="3">
    <source>
        <dbReference type="Proteomes" id="UP001189429"/>
    </source>
</evidence>
<feature type="region of interest" description="Disordered" evidence="1">
    <location>
        <begin position="141"/>
        <end position="164"/>
    </location>
</feature>
<evidence type="ECO:0000313" key="2">
    <source>
        <dbReference type="EMBL" id="CAK0809096.1"/>
    </source>
</evidence>
<dbReference type="Proteomes" id="UP001189429">
    <property type="component" value="Unassembled WGS sequence"/>
</dbReference>
<dbReference type="EMBL" id="CAUYUJ010004317">
    <property type="protein sequence ID" value="CAK0809096.1"/>
    <property type="molecule type" value="Genomic_DNA"/>
</dbReference>
<keyword evidence="3" id="KW-1185">Reference proteome</keyword>
<sequence>MAFTSTGGQAEVQTAVTLMLLDKLPILQDQLVVEVSEAAGGKMSSRRLTLTVATDWEVDYMVKCGYYSDASYIMEMDMVDSSNTTVQDLCDIMEDHGMYLYEDSMKMGAISMTEMGATTSATGPASTTTTATAVADLADPASSLTQTSPTQTSATFMSRVRLHR</sequence>
<evidence type="ECO:0000256" key="1">
    <source>
        <dbReference type="SAM" id="MobiDB-lite"/>
    </source>
</evidence>
<comment type="caution">
    <text evidence="2">The sequence shown here is derived from an EMBL/GenBank/DDBJ whole genome shotgun (WGS) entry which is preliminary data.</text>
</comment>
<protein>
    <submittedName>
        <fullName evidence="2">Uncharacterized protein</fullName>
    </submittedName>
</protein>